<gene>
    <name evidence="1" type="ORF">ERS852572_03706</name>
</gene>
<dbReference type="PaxDb" id="166486-ERS852572_03706"/>
<accession>A0A173VWL8</accession>
<dbReference type="OrthoDB" id="2617999at2"/>
<evidence type="ECO:0000313" key="2">
    <source>
        <dbReference type="Proteomes" id="UP000095350"/>
    </source>
</evidence>
<dbReference type="InterPro" id="IPR053860">
    <property type="entry name" value="DUF6932"/>
</dbReference>
<evidence type="ECO:0008006" key="3">
    <source>
        <dbReference type="Google" id="ProtNLM"/>
    </source>
</evidence>
<protein>
    <recommendedName>
        <fullName evidence="3">Nucleotidyltransferase domain-containing protein</fullName>
    </recommendedName>
</protein>
<sequence>MSLPEFNLRGTLDKGVHVCKSDEFFERFCYGNNTIRSNYKEVLEQMFAFALNRNASSVIIGGSFITNKPDPNDLDCILIVPNEECCNFQTNELLDMDGCELDIIIINESRKDTIYAFLNMLSKDRYSLDVGMVEVILDKDKDKSTWDDYDDYYSVEALLMAREAYINRHIIRGVKKKKILVTVCNAEKFLMWNYEIAPIVSSSGWIFAPYLYRNDCDVENELQRFKGWISLMYCTYESDLCVYADEMGTFLLGRYMVDESNYVKAHFDKVILSRTLLKSDFNWSAIIERQMVNFVINLKDKSAEKNVSQHVLKKLKRDSFFGKAYIHGFADKKVLNYTYDDMGELSSQDFKNNVLPLYHMEGALQKNIDNVCRDNIQEIMSRSMDTADINFKTASLLNNTNYKQGARDL</sequence>
<organism evidence="1 2">
    <name type="scientific">Roseburia intestinalis</name>
    <dbReference type="NCBI Taxonomy" id="166486"/>
    <lineage>
        <taxon>Bacteria</taxon>
        <taxon>Bacillati</taxon>
        <taxon>Bacillota</taxon>
        <taxon>Clostridia</taxon>
        <taxon>Lachnospirales</taxon>
        <taxon>Lachnospiraceae</taxon>
        <taxon>Roseburia</taxon>
    </lineage>
</organism>
<proteinExistence type="predicted"/>
<evidence type="ECO:0000313" key="1">
    <source>
        <dbReference type="EMBL" id="CUN31662.1"/>
    </source>
</evidence>
<dbReference type="Proteomes" id="UP000095350">
    <property type="component" value="Unassembled WGS sequence"/>
</dbReference>
<dbReference type="AlphaFoldDB" id="A0A173VWL8"/>
<dbReference type="RefSeq" id="WP_055196045.1">
    <property type="nucleotide sequence ID" value="NZ_CABIYH010000046.1"/>
</dbReference>
<dbReference type="EMBL" id="CYXZ01000046">
    <property type="protein sequence ID" value="CUN31662.1"/>
    <property type="molecule type" value="Genomic_DNA"/>
</dbReference>
<reference evidence="1 2" key="1">
    <citation type="submission" date="2015-09" db="EMBL/GenBank/DDBJ databases">
        <authorList>
            <consortium name="Pathogen Informatics"/>
        </authorList>
    </citation>
    <scope>NUCLEOTIDE SEQUENCE [LARGE SCALE GENOMIC DNA]</scope>
    <source>
        <strain evidence="1 2">2789STDY5834960</strain>
    </source>
</reference>
<dbReference type="Pfam" id="PF22014">
    <property type="entry name" value="DUF6932"/>
    <property type="match status" value="1"/>
</dbReference>
<name>A0A173VWL8_9FIRM</name>